<protein>
    <submittedName>
        <fullName evidence="1">Uncharacterized protein</fullName>
    </submittedName>
</protein>
<name>A0A9P5Z0C5_9AGAR</name>
<dbReference type="Proteomes" id="UP000807469">
    <property type="component" value="Unassembled WGS sequence"/>
</dbReference>
<proteinExistence type="predicted"/>
<organism evidence="1 2">
    <name type="scientific">Pholiota conissans</name>
    <dbReference type="NCBI Taxonomy" id="109636"/>
    <lineage>
        <taxon>Eukaryota</taxon>
        <taxon>Fungi</taxon>
        <taxon>Dikarya</taxon>
        <taxon>Basidiomycota</taxon>
        <taxon>Agaricomycotina</taxon>
        <taxon>Agaricomycetes</taxon>
        <taxon>Agaricomycetidae</taxon>
        <taxon>Agaricales</taxon>
        <taxon>Agaricineae</taxon>
        <taxon>Strophariaceae</taxon>
        <taxon>Pholiota</taxon>
    </lineage>
</organism>
<accession>A0A9P5Z0C5</accession>
<gene>
    <name evidence="1" type="ORF">BDN70DRAFT_879386</name>
</gene>
<comment type="caution">
    <text evidence="1">The sequence shown here is derived from an EMBL/GenBank/DDBJ whole genome shotgun (WGS) entry which is preliminary data.</text>
</comment>
<sequence>MTRRQIYSGQSDPGAQTRLQQLSCSALFFRFSPPLFFVIQLLNLQQKLYNLQGQVQRFFIKRDKLNSFVIFTDEDAIRNFNRFLHSSVSTVRWADALCRCFTRKCCMTHHMTRNCRGDYLPCNVPVPMIPTSRQLFTPTVDRLFNACALETPTSNAPGVAEICTSRSLVRV</sequence>
<evidence type="ECO:0000313" key="1">
    <source>
        <dbReference type="EMBL" id="KAF9478892.1"/>
    </source>
</evidence>
<reference evidence="1" key="1">
    <citation type="submission" date="2020-11" db="EMBL/GenBank/DDBJ databases">
        <authorList>
            <consortium name="DOE Joint Genome Institute"/>
            <person name="Ahrendt S."/>
            <person name="Riley R."/>
            <person name="Andreopoulos W."/>
            <person name="Labutti K."/>
            <person name="Pangilinan J."/>
            <person name="Ruiz-Duenas F.J."/>
            <person name="Barrasa J.M."/>
            <person name="Sanchez-Garcia M."/>
            <person name="Camarero S."/>
            <person name="Miyauchi S."/>
            <person name="Serrano A."/>
            <person name="Linde D."/>
            <person name="Babiker R."/>
            <person name="Drula E."/>
            <person name="Ayuso-Fernandez I."/>
            <person name="Pacheco R."/>
            <person name="Padilla G."/>
            <person name="Ferreira P."/>
            <person name="Barriuso J."/>
            <person name="Kellner H."/>
            <person name="Castanera R."/>
            <person name="Alfaro M."/>
            <person name="Ramirez L."/>
            <person name="Pisabarro A.G."/>
            <person name="Kuo A."/>
            <person name="Tritt A."/>
            <person name="Lipzen A."/>
            <person name="He G."/>
            <person name="Yan M."/>
            <person name="Ng V."/>
            <person name="Cullen D."/>
            <person name="Martin F."/>
            <person name="Rosso M.-N."/>
            <person name="Henrissat B."/>
            <person name="Hibbett D."/>
            <person name="Martinez A.T."/>
            <person name="Grigoriev I.V."/>
        </authorList>
    </citation>
    <scope>NUCLEOTIDE SEQUENCE</scope>
    <source>
        <strain evidence="1">CIRM-BRFM 674</strain>
    </source>
</reference>
<evidence type="ECO:0000313" key="2">
    <source>
        <dbReference type="Proteomes" id="UP000807469"/>
    </source>
</evidence>
<keyword evidence="2" id="KW-1185">Reference proteome</keyword>
<dbReference type="EMBL" id="MU155224">
    <property type="protein sequence ID" value="KAF9478892.1"/>
    <property type="molecule type" value="Genomic_DNA"/>
</dbReference>
<dbReference type="AlphaFoldDB" id="A0A9P5Z0C5"/>